<organism evidence="7 8">
    <name type="scientific">Actinia tenebrosa</name>
    <name type="common">Australian red waratah sea anemone</name>
    <dbReference type="NCBI Taxonomy" id="6105"/>
    <lineage>
        <taxon>Eukaryota</taxon>
        <taxon>Metazoa</taxon>
        <taxon>Cnidaria</taxon>
        <taxon>Anthozoa</taxon>
        <taxon>Hexacorallia</taxon>
        <taxon>Actiniaria</taxon>
        <taxon>Actiniidae</taxon>
        <taxon>Actinia</taxon>
    </lineage>
</organism>
<dbReference type="Pfam" id="PF00147">
    <property type="entry name" value="Fibrinogen_C"/>
    <property type="match status" value="1"/>
</dbReference>
<dbReference type="GO" id="GO:0005615">
    <property type="term" value="C:extracellular space"/>
    <property type="evidence" value="ECO:0007669"/>
    <property type="project" value="TreeGrafter"/>
</dbReference>
<feature type="chain" id="PRO_5028445361" evidence="5">
    <location>
        <begin position="23"/>
        <end position="319"/>
    </location>
</feature>
<dbReference type="InterPro" id="IPR036056">
    <property type="entry name" value="Fibrinogen-like_C"/>
</dbReference>
<dbReference type="Gene3D" id="3.90.215.10">
    <property type="entry name" value="Gamma Fibrinogen, chain A, domain 1"/>
    <property type="match status" value="1"/>
</dbReference>
<evidence type="ECO:0000256" key="5">
    <source>
        <dbReference type="SAM" id="SignalP"/>
    </source>
</evidence>
<keyword evidence="3" id="KW-0106">Calcium</keyword>
<evidence type="ECO:0000256" key="3">
    <source>
        <dbReference type="ARBA" id="ARBA00022837"/>
    </source>
</evidence>
<dbReference type="PANTHER" id="PTHR16146">
    <property type="entry name" value="INTELECTIN"/>
    <property type="match status" value="1"/>
</dbReference>
<dbReference type="GeneID" id="116306650"/>
<dbReference type="OrthoDB" id="5988144at2759"/>
<keyword evidence="2" id="KW-0430">Lectin</keyword>
<dbReference type="Proteomes" id="UP000515163">
    <property type="component" value="Unplaced"/>
</dbReference>
<dbReference type="RefSeq" id="XP_031572589.1">
    <property type="nucleotide sequence ID" value="XM_031716729.1"/>
</dbReference>
<keyword evidence="5" id="KW-0732">Signal</keyword>
<accession>A0A6P8IZG1</accession>
<dbReference type="SUPFAM" id="SSF56496">
    <property type="entry name" value="Fibrinogen C-terminal domain-like"/>
    <property type="match status" value="1"/>
</dbReference>
<dbReference type="GO" id="GO:0046872">
    <property type="term" value="F:metal ion binding"/>
    <property type="evidence" value="ECO:0007669"/>
    <property type="project" value="UniProtKB-KW"/>
</dbReference>
<keyword evidence="1" id="KW-0479">Metal-binding</keyword>
<proteinExistence type="predicted"/>
<protein>
    <submittedName>
        <fullName evidence="8">Uncharacterized protein LOC116306650</fullName>
    </submittedName>
</protein>
<evidence type="ECO:0000313" key="8">
    <source>
        <dbReference type="RefSeq" id="XP_031572589.1"/>
    </source>
</evidence>
<name>A0A6P8IZG1_ACTTE</name>
<evidence type="ECO:0000256" key="2">
    <source>
        <dbReference type="ARBA" id="ARBA00022734"/>
    </source>
</evidence>
<dbReference type="InParanoid" id="A0A6P8IZG1"/>
<keyword evidence="7" id="KW-1185">Reference proteome</keyword>
<dbReference type="InterPro" id="IPR002181">
    <property type="entry name" value="Fibrinogen_a/b/g_C_dom"/>
</dbReference>
<evidence type="ECO:0000313" key="7">
    <source>
        <dbReference type="Proteomes" id="UP000515163"/>
    </source>
</evidence>
<gene>
    <name evidence="8" type="primary">LOC116306650</name>
</gene>
<keyword evidence="4" id="KW-1015">Disulfide bond</keyword>
<dbReference type="GO" id="GO:0070492">
    <property type="term" value="F:oligosaccharide binding"/>
    <property type="evidence" value="ECO:0007669"/>
    <property type="project" value="TreeGrafter"/>
</dbReference>
<feature type="domain" description="Fibrinogen C-terminal" evidence="6">
    <location>
        <begin position="115"/>
        <end position="164"/>
    </location>
</feature>
<evidence type="ECO:0000259" key="6">
    <source>
        <dbReference type="Pfam" id="PF00147"/>
    </source>
</evidence>
<dbReference type="InterPro" id="IPR014716">
    <property type="entry name" value="Fibrinogen_a/b/g_C_1"/>
</dbReference>
<reference evidence="8" key="1">
    <citation type="submission" date="2025-08" db="UniProtKB">
        <authorList>
            <consortium name="RefSeq"/>
        </authorList>
    </citation>
    <scope>IDENTIFICATION</scope>
    <source>
        <tissue evidence="8">Tentacle</tissue>
    </source>
</reference>
<dbReference type="KEGG" id="aten:116306650"/>
<dbReference type="AlphaFoldDB" id="A0A6P8IZG1"/>
<evidence type="ECO:0000256" key="4">
    <source>
        <dbReference type="ARBA" id="ARBA00023157"/>
    </source>
</evidence>
<dbReference type="PANTHER" id="PTHR16146:SF53">
    <property type="entry name" value="APPLE DOMAIN-CONTAINING PROTEIN"/>
    <property type="match status" value="1"/>
</dbReference>
<evidence type="ECO:0000256" key="1">
    <source>
        <dbReference type="ARBA" id="ARBA00022723"/>
    </source>
</evidence>
<sequence>MDFKSLLSALFVLSSMARLNLAAESIDIASKVGKITEGYVLDLVPSRSLYTNGLFECAITCHKRFPCYYFNYQSALERSGICEVFREYLSTKDIHRLLLPKPGFVFVQTELLLRSCLDFRSGSSKSGTYHIFDEKSKLIYEVYCDFTTEPGMVWTLVSSRRSNQLLSIPFFTNYAIDEENPNWVNYRLSLGRMEALQKLSTHWRVTCNLPTDGVDYRDYVRAKFSEVDIVHLNGKGLCKQVEYVNIRGYNCSLCMTPWWQISSHLFHTDSWNFKICGAMSISGSVNSEDNFGYYGQKNAAFRCTKDPDSTTNWWFGGHA</sequence>
<feature type="signal peptide" evidence="5">
    <location>
        <begin position="1"/>
        <end position="22"/>
    </location>
</feature>